<evidence type="ECO:0000259" key="14">
    <source>
        <dbReference type="PROSITE" id="PS51915"/>
    </source>
</evidence>
<feature type="binding site" evidence="11">
    <location>
        <position position="195"/>
    </location>
    <ligand>
        <name>Zn(2+)</name>
        <dbReference type="ChEBI" id="CHEBI:29105"/>
    </ligand>
</feature>
<feature type="domain" description="C2H2-type" evidence="13">
    <location>
        <begin position="682"/>
        <end position="704"/>
    </location>
</feature>
<comment type="subcellular location">
    <subcellularLocation>
        <location evidence="1">Nucleus</location>
    </subcellularLocation>
</comment>
<gene>
    <name evidence="16" type="primary">LOC105367286</name>
</gene>
<evidence type="ECO:0000256" key="8">
    <source>
        <dbReference type="ARBA" id="ARBA00023163"/>
    </source>
</evidence>
<dbReference type="GO" id="GO:0005634">
    <property type="term" value="C:nucleus"/>
    <property type="evidence" value="ECO:0007669"/>
    <property type="project" value="UniProtKB-SubCell"/>
</dbReference>
<evidence type="ECO:0000256" key="9">
    <source>
        <dbReference type="ARBA" id="ARBA00023242"/>
    </source>
</evidence>
<dbReference type="SMART" id="SM00355">
    <property type="entry name" value="ZnF_C2H2"/>
    <property type="match status" value="16"/>
</dbReference>
<keyword evidence="5 11" id="KW-0862">Zinc</keyword>
<feature type="domain" description="C2H2-type" evidence="13">
    <location>
        <begin position="795"/>
        <end position="823"/>
    </location>
</feature>
<evidence type="ECO:0000256" key="1">
    <source>
        <dbReference type="ARBA" id="ARBA00004123"/>
    </source>
</evidence>
<dbReference type="PROSITE" id="PS51915">
    <property type="entry name" value="ZAD"/>
    <property type="match status" value="1"/>
</dbReference>
<feature type="compositionally biased region" description="Acidic residues" evidence="12">
    <location>
        <begin position="1207"/>
        <end position="1234"/>
    </location>
</feature>
<feature type="region of interest" description="Disordered" evidence="12">
    <location>
        <begin position="1175"/>
        <end position="1242"/>
    </location>
</feature>
<dbReference type="RefSeq" id="XP_011504241.1">
    <property type="nucleotide sequence ID" value="XM_011505939.1"/>
</dbReference>
<dbReference type="SUPFAM" id="SSF57716">
    <property type="entry name" value="Glucocorticoid receptor-like (DNA-binding domain)"/>
    <property type="match status" value="1"/>
</dbReference>
<feature type="domain" description="C2H2-type" evidence="13">
    <location>
        <begin position="765"/>
        <end position="793"/>
    </location>
</feature>
<dbReference type="GO" id="GO:0000978">
    <property type="term" value="F:RNA polymerase II cis-regulatory region sequence-specific DNA binding"/>
    <property type="evidence" value="ECO:0007669"/>
    <property type="project" value="TreeGrafter"/>
</dbReference>
<feature type="domain" description="C2H2-type" evidence="13">
    <location>
        <begin position="1130"/>
        <end position="1157"/>
    </location>
</feature>
<proteinExistence type="predicted"/>
<feature type="domain" description="C2H2-type" evidence="13">
    <location>
        <begin position="908"/>
        <end position="935"/>
    </location>
</feature>
<keyword evidence="2 11" id="KW-0479">Metal-binding</keyword>
<feature type="domain" description="C2H2-type" evidence="13">
    <location>
        <begin position="1101"/>
        <end position="1129"/>
    </location>
</feature>
<dbReference type="KEGG" id="csol:105367286"/>
<dbReference type="GO" id="GO:0000981">
    <property type="term" value="F:DNA-binding transcription factor activity, RNA polymerase II-specific"/>
    <property type="evidence" value="ECO:0007669"/>
    <property type="project" value="TreeGrafter"/>
</dbReference>
<feature type="binding site" evidence="11">
    <location>
        <position position="154"/>
    </location>
    <ligand>
        <name>Zn(2+)</name>
        <dbReference type="ChEBI" id="CHEBI:29105"/>
    </ligand>
</feature>
<evidence type="ECO:0000256" key="11">
    <source>
        <dbReference type="PROSITE-ProRule" id="PRU01263"/>
    </source>
</evidence>
<feature type="domain" description="C2H2-type" evidence="13">
    <location>
        <begin position="970"/>
        <end position="998"/>
    </location>
</feature>
<keyword evidence="6" id="KW-0805">Transcription regulation</keyword>
<feature type="domain" description="C2H2-type" evidence="13">
    <location>
        <begin position="824"/>
        <end position="852"/>
    </location>
</feature>
<dbReference type="Proteomes" id="UP000695007">
    <property type="component" value="Unplaced"/>
</dbReference>
<evidence type="ECO:0000256" key="5">
    <source>
        <dbReference type="ARBA" id="ARBA00022833"/>
    </source>
</evidence>
<evidence type="ECO:0000259" key="13">
    <source>
        <dbReference type="PROSITE" id="PS50157"/>
    </source>
</evidence>
<feature type="domain" description="ZAD" evidence="14">
    <location>
        <begin position="149"/>
        <end position="222"/>
    </location>
</feature>
<dbReference type="PROSITE" id="PS00028">
    <property type="entry name" value="ZINC_FINGER_C2H2_1"/>
    <property type="match status" value="14"/>
</dbReference>
<dbReference type="InterPro" id="IPR036236">
    <property type="entry name" value="Znf_C2H2_sf"/>
</dbReference>
<dbReference type="PANTHER" id="PTHR24384">
    <property type="entry name" value="FINGER PUTATIVE TRANSCRIPTION FACTOR FAMILY-RELATED"/>
    <property type="match status" value="1"/>
</dbReference>
<dbReference type="Gene3D" id="3.30.160.60">
    <property type="entry name" value="Classic Zinc Finger"/>
    <property type="match status" value="8"/>
</dbReference>
<dbReference type="PROSITE" id="PS50157">
    <property type="entry name" value="ZINC_FINGER_C2H2_2"/>
    <property type="match status" value="13"/>
</dbReference>
<reference evidence="16" key="1">
    <citation type="submission" date="2025-08" db="UniProtKB">
        <authorList>
            <consortium name="RefSeq"/>
        </authorList>
    </citation>
    <scope>IDENTIFICATION</scope>
</reference>
<feature type="domain" description="C2H2-type" evidence="13">
    <location>
        <begin position="1014"/>
        <end position="1042"/>
    </location>
</feature>
<feature type="region of interest" description="Disordered" evidence="12">
    <location>
        <begin position="281"/>
        <end position="304"/>
    </location>
</feature>
<dbReference type="PANTHER" id="PTHR24384:SF189">
    <property type="entry name" value="C2H2-TYPE DOMAIN-CONTAINING PROTEIN-RELATED"/>
    <property type="match status" value="1"/>
</dbReference>
<feature type="domain" description="C2H2-type" evidence="13">
    <location>
        <begin position="880"/>
        <end position="907"/>
    </location>
</feature>
<dbReference type="Pfam" id="PF13894">
    <property type="entry name" value="zf-C2H2_4"/>
    <property type="match status" value="1"/>
</dbReference>
<sequence length="1365" mass="158079">MASSFKDSRIVDTSTNCINLTNKLNKNSDLKTMKSIIDESYEGNYDTHISSMEILKQIKLLDNVDHNYSDPLLAKTESLENIANISSKSNIIYSKVTHGGKDKYIGLKITNINDLKKATPRLKLPAILSSTAVKKSPPVPAEIKEKLYKYCRTCAGLKVPLVDIFSEKGIQMRLSQQIQHLEDIDKDDSLSTQMCMDCICDLKMSYKFFMQIKKAEMKLKSICNSFNDSIFKSIQINTDNDSIETIDSKPIVLSDESITKVDNDVECKDIKNELGDYSFSRNNESINDENESIEEFDPDNPYDPNENETIKSIDSEICSADIMDENKTTAYRYDESLNAYVKIDNVDKDEVIISNEEKVKPEYNNVKTEPIISGSSNQHPKMPNILKRKSVGNTSDESIDNISKINFQKLNIGLKDLKIPRLNLQDTVNIKTEENGIMYVTAKGSKPNEMLLIKVKRMSKLVEKKSDKTQSKRKSDSSIVHKIFPKYDSHSEKGNYIDEQIEQYKKRRVEVLGQTANVSEINVMEKESDIRIPTNNNAADLEIVDSEEQGQIDEVEEIKKDDIDNISQVLKEMPAIAPQYASRLEKLKQRWKDIKKRHDAINKDLAEDCTDRLRTILRQKDEYLLDFINYLKQRKIVASRLKDEDIISLYEVKNNVILERLPLITTTDVEDNVDPFELKEDYQCDFCDQSFPNREMEYEHAKIHDFKLMHYCEDCKNEFFTHKAKRAHNIKCVQKFLCNYCDMILVSKGKKRQHEQKHCDEMNGQLCDLCGEKFKHQGTLDQHVKSRHMQLEKIYKCPQCTKRFAFRTKLTFHLKSVHTTSRAFLCEDCGSDFKNPASLRHHRIRKHQSVNNKKECNICHKLVPVYSMSKHMHTHKAYTIECPHCDKMFKNTSTLKQHIRIHEDQRQYKCDLCGVGFNRRDGLRLHLKVHEKTDSRGLKECSCQVCGEKFPNHSMLVIHRNRTHKDGRNYTCHICNRSMISTRSLEWHLSHIHNERMPGIVKDDSSIDAETKRVSCYHCDKTFKTEMILRTHVKNTHVQKEPVKCLDCDLMFTSEVRLKHHMMITHNRLEGTLACPHCPKRFVNQLRLKTHMISHSDERPHSCDLCGFMLKTKIQLIKHKQNRHSNERPLQCKYCSWRCKQVSALVCHERTHTNERPYSCSVCKQKFKYLGDKNKHERRHESLGGSGFKRIVTGRNTNKINRKKEEDSPDQDSEQEQDDYEIDQDGDDDYEDQDESIKINRGDYDESQIVKFETGEIIAEESEASFERMYVEDTSQDTNDATEVVMGMEETTVYTEEVTADHIEPEIITSDIIDESMLQPGTVVHLQQEDETGKIQVIPVMLSLPDLSDAASEVSLATASIMYNN</sequence>
<feature type="domain" description="C2H2-type" evidence="13">
    <location>
        <begin position="941"/>
        <end position="969"/>
    </location>
</feature>
<keyword evidence="3" id="KW-0677">Repeat</keyword>
<evidence type="ECO:0000256" key="6">
    <source>
        <dbReference type="ARBA" id="ARBA00023015"/>
    </source>
</evidence>
<organism evidence="15 16">
    <name type="scientific">Ceratosolen solmsi marchali</name>
    <dbReference type="NCBI Taxonomy" id="326594"/>
    <lineage>
        <taxon>Eukaryota</taxon>
        <taxon>Metazoa</taxon>
        <taxon>Ecdysozoa</taxon>
        <taxon>Arthropoda</taxon>
        <taxon>Hexapoda</taxon>
        <taxon>Insecta</taxon>
        <taxon>Pterygota</taxon>
        <taxon>Neoptera</taxon>
        <taxon>Endopterygota</taxon>
        <taxon>Hymenoptera</taxon>
        <taxon>Apocrita</taxon>
        <taxon>Proctotrupomorpha</taxon>
        <taxon>Chalcidoidea</taxon>
        <taxon>Agaonidae</taxon>
        <taxon>Agaoninae</taxon>
        <taxon>Ceratosolen</taxon>
    </lineage>
</organism>
<keyword evidence="15" id="KW-1185">Reference proteome</keyword>
<keyword evidence="4 10" id="KW-0863">Zinc-finger</keyword>
<feature type="binding site" evidence="11">
    <location>
        <position position="151"/>
    </location>
    <ligand>
        <name>Zn(2+)</name>
        <dbReference type="ChEBI" id="CHEBI:29105"/>
    </ligand>
</feature>
<evidence type="ECO:0000256" key="2">
    <source>
        <dbReference type="ARBA" id="ARBA00022723"/>
    </source>
</evidence>
<evidence type="ECO:0000256" key="3">
    <source>
        <dbReference type="ARBA" id="ARBA00022737"/>
    </source>
</evidence>
<dbReference type="SMART" id="SM00868">
    <property type="entry name" value="zf-AD"/>
    <property type="match status" value="1"/>
</dbReference>
<accession>A0AAJ6YTV4</accession>
<dbReference type="InterPro" id="IPR013087">
    <property type="entry name" value="Znf_C2H2_type"/>
</dbReference>
<dbReference type="InterPro" id="IPR012934">
    <property type="entry name" value="Znf_AD"/>
</dbReference>
<dbReference type="SUPFAM" id="SSF57667">
    <property type="entry name" value="beta-beta-alpha zinc fingers"/>
    <property type="match status" value="8"/>
</dbReference>
<keyword evidence="7" id="KW-0238">DNA-binding</keyword>
<keyword evidence="9" id="KW-0539">Nucleus</keyword>
<protein>
    <submittedName>
        <fullName evidence="16">Uncharacterized protein LOC105367286</fullName>
    </submittedName>
</protein>
<dbReference type="GO" id="GO:0008270">
    <property type="term" value="F:zinc ion binding"/>
    <property type="evidence" value="ECO:0007669"/>
    <property type="project" value="UniProtKB-UniRule"/>
</dbReference>
<evidence type="ECO:0000313" key="15">
    <source>
        <dbReference type="Proteomes" id="UP000695007"/>
    </source>
</evidence>
<evidence type="ECO:0000256" key="10">
    <source>
        <dbReference type="PROSITE-ProRule" id="PRU00042"/>
    </source>
</evidence>
<feature type="compositionally biased region" description="Acidic residues" evidence="12">
    <location>
        <begin position="286"/>
        <end position="300"/>
    </location>
</feature>
<dbReference type="InterPro" id="IPR050752">
    <property type="entry name" value="C2H2-ZF_domain"/>
</dbReference>
<evidence type="ECO:0000313" key="16">
    <source>
        <dbReference type="RefSeq" id="XP_011504241.1"/>
    </source>
</evidence>
<feature type="domain" description="C2H2-type" evidence="13">
    <location>
        <begin position="1073"/>
        <end position="1100"/>
    </location>
</feature>
<evidence type="ECO:0000256" key="7">
    <source>
        <dbReference type="ARBA" id="ARBA00023125"/>
    </source>
</evidence>
<evidence type="ECO:0000256" key="4">
    <source>
        <dbReference type="ARBA" id="ARBA00022771"/>
    </source>
</evidence>
<dbReference type="Pfam" id="PF00096">
    <property type="entry name" value="zf-C2H2"/>
    <property type="match status" value="2"/>
</dbReference>
<dbReference type="GeneID" id="105367286"/>
<name>A0AAJ6YTV4_9HYME</name>
<keyword evidence="8" id="KW-0804">Transcription</keyword>
<feature type="domain" description="C2H2-type" evidence="13">
    <location>
        <begin position="1158"/>
        <end position="1180"/>
    </location>
</feature>
<feature type="binding site" evidence="11">
    <location>
        <position position="198"/>
    </location>
    <ligand>
        <name>Zn(2+)</name>
        <dbReference type="ChEBI" id="CHEBI:29105"/>
    </ligand>
</feature>
<evidence type="ECO:0000256" key="12">
    <source>
        <dbReference type="SAM" id="MobiDB-lite"/>
    </source>
</evidence>